<keyword evidence="3" id="KW-0813">Transport</keyword>
<evidence type="ECO:0000256" key="7">
    <source>
        <dbReference type="ARBA" id="ARBA00023136"/>
    </source>
</evidence>
<evidence type="ECO:0000256" key="4">
    <source>
        <dbReference type="ARBA" id="ARBA00022544"/>
    </source>
</evidence>
<protein>
    <submittedName>
        <fullName evidence="9">Spore germination protein KB</fullName>
    </submittedName>
</protein>
<reference evidence="9 10" key="1">
    <citation type="submission" date="2018-04" db="EMBL/GenBank/DDBJ databases">
        <title>Genomic Encyclopedia of Archaeal and Bacterial Type Strains, Phase II (KMG-II): from individual species to whole genera.</title>
        <authorList>
            <person name="Goeker M."/>
        </authorList>
    </citation>
    <scope>NUCLEOTIDE SEQUENCE [LARGE SCALE GENOMIC DNA]</scope>
    <source>
        <strain evidence="9 10">DSM 45787</strain>
    </source>
</reference>
<evidence type="ECO:0000256" key="8">
    <source>
        <dbReference type="SAM" id="Phobius"/>
    </source>
</evidence>
<dbReference type="AlphaFoldDB" id="A0A2T6BTF8"/>
<evidence type="ECO:0000256" key="5">
    <source>
        <dbReference type="ARBA" id="ARBA00022692"/>
    </source>
</evidence>
<dbReference type="EMBL" id="QBKR01000012">
    <property type="protein sequence ID" value="PTX59344.1"/>
    <property type="molecule type" value="Genomic_DNA"/>
</dbReference>
<dbReference type="PANTHER" id="PTHR34975">
    <property type="entry name" value="SPORE GERMINATION PROTEIN A2"/>
    <property type="match status" value="1"/>
</dbReference>
<dbReference type="RefSeq" id="WP_108023628.1">
    <property type="nucleotide sequence ID" value="NZ_QBKR01000012.1"/>
</dbReference>
<evidence type="ECO:0000256" key="1">
    <source>
        <dbReference type="ARBA" id="ARBA00004141"/>
    </source>
</evidence>
<feature type="transmembrane region" description="Helical" evidence="8">
    <location>
        <begin position="115"/>
        <end position="138"/>
    </location>
</feature>
<keyword evidence="6 8" id="KW-1133">Transmembrane helix</keyword>
<feature type="transmembrane region" description="Helical" evidence="8">
    <location>
        <begin position="36"/>
        <end position="57"/>
    </location>
</feature>
<dbReference type="InterPro" id="IPR004761">
    <property type="entry name" value="Spore_GerAB"/>
</dbReference>
<dbReference type="GO" id="GO:0016020">
    <property type="term" value="C:membrane"/>
    <property type="evidence" value="ECO:0007669"/>
    <property type="project" value="UniProtKB-SubCell"/>
</dbReference>
<keyword evidence="10" id="KW-1185">Reference proteome</keyword>
<comment type="similarity">
    <text evidence="2">Belongs to the amino acid-polyamine-organocation (APC) superfamily. Spore germination protein (SGP) (TC 2.A.3.9) family.</text>
</comment>
<evidence type="ECO:0000256" key="2">
    <source>
        <dbReference type="ARBA" id="ARBA00007998"/>
    </source>
</evidence>
<feature type="transmembrane region" description="Helical" evidence="8">
    <location>
        <begin position="305"/>
        <end position="325"/>
    </location>
</feature>
<accession>A0A2T6BTF8</accession>
<dbReference type="OrthoDB" id="1891864at2"/>
<organism evidence="9 10">
    <name type="scientific">Melghirimyces profundicolus</name>
    <dbReference type="NCBI Taxonomy" id="1242148"/>
    <lineage>
        <taxon>Bacteria</taxon>
        <taxon>Bacillati</taxon>
        <taxon>Bacillota</taxon>
        <taxon>Bacilli</taxon>
        <taxon>Bacillales</taxon>
        <taxon>Thermoactinomycetaceae</taxon>
        <taxon>Melghirimyces</taxon>
    </lineage>
</organism>
<evidence type="ECO:0000256" key="3">
    <source>
        <dbReference type="ARBA" id="ARBA00022448"/>
    </source>
</evidence>
<comment type="caution">
    <text evidence="9">The sequence shown here is derived from an EMBL/GenBank/DDBJ whole genome shotgun (WGS) entry which is preliminary data.</text>
</comment>
<comment type="subcellular location">
    <subcellularLocation>
        <location evidence="1">Membrane</location>
        <topology evidence="1">Multi-pass membrane protein</topology>
    </subcellularLocation>
</comment>
<keyword evidence="5 8" id="KW-0812">Transmembrane</keyword>
<feature type="transmembrane region" description="Helical" evidence="8">
    <location>
        <begin position="145"/>
        <end position="164"/>
    </location>
</feature>
<name>A0A2T6BTF8_9BACL</name>
<evidence type="ECO:0000313" key="10">
    <source>
        <dbReference type="Proteomes" id="UP000244240"/>
    </source>
</evidence>
<dbReference type="GO" id="GO:0009847">
    <property type="term" value="P:spore germination"/>
    <property type="evidence" value="ECO:0007669"/>
    <property type="project" value="InterPro"/>
</dbReference>
<feature type="transmembrane region" description="Helical" evidence="8">
    <location>
        <begin position="268"/>
        <end position="293"/>
    </location>
</feature>
<sequence>MERESISPFQLFLLVMLFELGSAVVVPLGLDAKQDAWIAILLALVPAVGLIWLYSFLHRRYPNRTLIGTLQTLLGKPTGWTVGLLYVTYFMYIATRVLRDFAELLDASFFPQTPMMIETVLMVFSIAYVVSLGIDVIAKTGQIFACLYLLSLLVAVLLLLFSGAVEMESLQPVAEDWKRIFEAAFPVVYTFPFGEMIVFTMLFPYVRPKSNVMGTAIGAMVLSGLVISLVVATEIAALGANIVSRGSFPLLTTIAKVNIADFIQRVEVLALLILIVGLFFKIALFFYAALIGAAELFRRKSHQPLVLPFSIILILLSMMIAGNLPEHIQEGLKAVPWYLHLPMQTGLPVLLSIIALIRGRSRKAGV</sequence>
<dbReference type="Proteomes" id="UP000244240">
    <property type="component" value="Unassembled WGS sequence"/>
</dbReference>
<feature type="transmembrane region" description="Helical" evidence="8">
    <location>
        <begin position="184"/>
        <end position="205"/>
    </location>
</feature>
<gene>
    <name evidence="9" type="ORF">C8P63_11239</name>
</gene>
<dbReference type="NCBIfam" id="TIGR00912">
    <property type="entry name" value="2A0309"/>
    <property type="match status" value="1"/>
</dbReference>
<dbReference type="Pfam" id="PF03845">
    <property type="entry name" value="Spore_permease"/>
    <property type="match status" value="1"/>
</dbReference>
<evidence type="ECO:0000256" key="6">
    <source>
        <dbReference type="ARBA" id="ARBA00022989"/>
    </source>
</evidence>
<dbReference type="PANTHER" id="PTHR34975:SF2">
    <property type="entry name" value="SPORE GERMINATION PROTEIN A2"/>
    <property type="match status" value="1"/>
</dbReference>
<evidence type="ECO:0000313" key="9">
    <source>
        <dbReference type="EMBL" id="PTX59344.1"/>
    </source>
</evidence>
<proteinExistence type="inferred from homology"/>
<keyword evidence="4" id="KW-0309">Germination</keyword>
<feature type="transmembrane region" description="Helical" evidence="8">
    <location>
        <begin position="78"/>
        <end position="95"/>
    </location>
</feature>
<feature type="transmembrane region" description="Helical" evidence="8">
    <location>
        <begin position="217"/>
        <end position="243"/>
    </location>
</feature>
<feature type="transmembrane region" description="Helical" evidence="8">
    <location>
        <begin position="337"/>
        <end position="357"/>
    </location>
</feature>
<feature type="transmembrane region" description="Helical" evidence="8">
    <location>
        <begin position="12"/>
        <end position="30"/>
    </location>
</feature>
<keyword evidence="7 8" id="KW-0472">Membrane</keyword>